<feature type="transmembrane region" description="Helical" evidence="6">
    <location>
        <begin position="200"/>
        <end position="218"/>
    </location>
</feature>
<evidence type="ECO:0000256" key="6">
    <source>
        <dbReference type="SAM" id="Phobius"/>
    </source>
</evidence>
<sequence length="326" mass="34885">MEQAAGERAEESTRTVVIAFAANALVAIAKSVAAAFTGSASMLAEAAHSWADTGNEVFLLVANRRSRPRRDPSHPLGYGREAYVWSMFAGFGLFTVGAVVSILNGVNTLLHPEPAEHLVINYVVLAIAFVLEGFSFRQALKEARQEAELAHMSVLGVINHTSVPTLRAVFVEDLGALIGLLIAALGIAAHQLTGSPVPDAVGSIMIGLLLAAMAIFLIQRNREFLVGQTVPARWRNRVLRMLLARPEIDRVSYLYCAFVGPRRVYIVAAVDLVGNDDETRLAERLRALEADLETHPDIADVVLTLAAPAEPSLHPTDEAPAGSGGA</sequence>
<proteinExistence type="predicted"/>
<organism evidence="8 9">
    <name type="scientific">Naumannella cuiyingiana</name>
    <dbReference type="NCBI Taxonomy" id="1347891"/>
    <lineage>
        <taxon>Bacteria</taxon>
        <taxon>Bacillati</taxon>
        <taxon>Actinomycetota</taxon>
        <taxon>Actinomycetes</taxon>
        <taxon>Propionibacteriales</taxon>
        <taxon>Propionibacteriaceae</taxon>
        <taxon>Naumannella</taxon>
    </lineage>
</organism>
<dbReference type="EMBL" id="JACBZS010000001">
    <property type="protein sequence ID" value="NYI69471.1"/>
    <property type="molecule type" value="Genomic_DNA"/>
</dbReference>
<dbReference type="GO" id="GO:0008324">
    <property type="term" value="F:monoatomic cation transmembrane transporter activity"/>
    <property type="evidence" value="ECO:0007669"/>
    <property type="project" value="InterPro"/>
</dbReference>
<keyword evidence="4 6" id="KW-1133">Transmembrane helix</keyword>
<dbReference type="InterPro" id="IPR058533">
    <property type="entry name" value="Cation_efflux_TM"/>
</dbReference>
<dbReference type="GO" id="GO:0016020">
    <property type="term" value="C:membrane"/>
    <property type="evidence" value="ECO:0007669"/>
    <property type="project" value="UniProtKB-SubCell"/>
</dbReference>
<evidence type="ECO:0000256" key="5">
    <source>
        <dbReference type="ARBA" id="ARBA00023136"/>
    </source>
</evidence>
<comment type="subcellular location">
    <subcellularLocation>
        <location evidence="1">Membrane</location>
        <topology evidence="1">Multi-pass membrane protein</topology>
    </subcellularLocation>
</comment>
<dbReference type="RefSeq" id="WP_179443545.1">
    <property type="nucleotide sequence ID" value="NZ_JACBZS010000001.1"/>
</dbReference>
<evidence type="ECO:0000256" key="1">
    <source>
        <dbReference type="ARBA" id="ARBA00004141"/>
    </source>
</evidence>
<dbReference type="Proteomes" id="UP000527616">
    <property type="component" value="Unassembled WGS sequence"/>
</dbReference>
<feature type="transmembrane region" description="Helical" evidence="6">
    <location>
        <begin position="82"/>
        <end position="106"/>
    </location>
</feature>
<dbReference type="AlphaFoldDB" id="A0A7Z0IJI4"/>
<feature type="transmembrane region" description="Helical" evidence="6">
    <location>
        <begin position="118"/>
        <end position="136"/>
    </location>
</feature>
<evidence type="ECO:0000313" key="8">
    <source>
        <dbReference type="EMBL" id="NYI69471.1"/>
    </source>
</evidence>
<gene>
    <name evidence="8" type="ORF">GGQ54_000031</name>
</gene>
<evidence type="ECO:0000313" key="9">
    <source>
        <dbReference type="Proteomes" id="UP000527616"/>
    </source>
</evidence>
<accession>A0A7Z0IJI4</accession>
<evidence type="ECO:0000259" key="7">
    <source>
        <dbReference type="Pfam" id="PF01545"/>
    </source>
</evidence>
<dbReference type="Gene3D" id="1.20.1510.10">
    <property type="entry name" value="Cation efflux protein transmembrane domain"/>
    <property type="match status" value="1"/>
</dbReference>
<dbReference type="SUPFAM" id="SSF161111">
    <property type="entry name" value="Cation efflux protein transmembrane domain-like"/>
    <property type="match status" value="1"/>
</dbReference>
<dbReference type="InterPro" id="IPR027469">
    <property type="entry name" value="Cation_efflux_TMD_sf"/>
</dbReference>
<dbReference type="PANTHER" id="PTHR13414">
    <property type="entry name" value="HUEL-CATION TRANSPORTER"/>
    <property type="match status" value="1"/>
</dbReference>
<name>A0A7Z0IJI4_9ACTN</name>
<comment type="caution">
    <text evidence="8">The sequence shown here is derived from an EMBL/GenBank/DDBJ whole genome shotgun (WGS) entry which is preliminary data.</text>
</comment>
<keyword evidence="5 6" id="KW-0472">Membrane</keyword>
<dbReference type="InterPro" id="IPR002524">
    <property type="entry name" value="Cation_efflux"/>
</dbReference>
<dbReference type="Pfam" id="PF01545">
    <property type="entry name" value="Cation_efflux"/>
    <property type="match status" value="1"/>
</dbReference>
<keyword evidence="3 6" id="KW-0812">Transmembrane</keyword>
<keyword evidence="9" id="KW-1185">Reference proteome</keyword>
<reference evidence="8 9" key="1">
    <citation type="submission" date="2020-07" db="EMBL/GenBank/DDBJ databases">
        <title>Sequencing the genomes of 1000 actinobacteria strains.</title>
        <authorList>
            <person name="Klenk H.-P."/>
        </authorList>
    </citation>
    <scope>NUCLEOTIDE SEQUENCE [LARGE SCALE GENOMIC DNA]</scope>
    <source>
        <strain evidence="8 9">DSM 103164</strain>
    </source>
</reference>
<dbReference type="InterPro" id="IPR040177">
    <property type="entry name" value="SLC30A9"/>
</dbReference>
<evidence type="ECO:0000256" key="3">
    <source>
        <dbReference type="ARBA" id="ARBA00022692"/>
    </source>
</evidence>
<dbReference type="NCBIfam" id="TIGR01297">
    <property type="entry name" value="CDF"/>
    <property type="match status" value="1"/>
</dbReference>
<dbReference type="GO" id="GO:0006829">
    <property type="term" value="P:zinc ion transport"/>
    <property type="evidence" value="ECO:0007669"/>
    <property type="project" value="InterPro"/>
</dbReference>
<protein>
    <submittedName>
        <fullName evidence="8">Cation diffusion facilitator family transporter</fullName>
    </submittedName>
</protein>
<feature type="transmembrane region" description="Helical" evidence="6">
    <location>
        <begin position="174"/>
        <end position="194"/>
    </location>
</feature>
<feature type="domain" description="Cation efflux protein transmembrane" evidence="7">
    <location>
        <begin position="16"/>
        <end position="221"/>
    </location>
</feature>
<evidence type="ECO:0000256" key="2">
    <source>
        <dbReference type="ARBA" id="ARBA00022448"/>
    </source>
</evidence>
<evidence type="ECO:0000256" key="4">
    <source>
        <dbReference type="ARBA" id="ARBA00022989"/>
    </source>
</evidence>
<dbReference type="PANTHER" id="PTHR13414:SF9">
    <property type="entry name" value="PROTON-COUPLED ZINC ANTIPORTER SLC30A9, MITOCHONDRIAL"/>
    <property type="match status" value="1"/>
</dbReference>
<keyword evidence="2" id="KW-0813">Transport</keyword>